<evidence type="ECO:0000313" key="6">
    <source>
        <dbReference type="Proteomes" id="UP001500603"/>
    </source>
</evidence>
<feature type="domain" description="HTH iclR-type" evidence="4">
    <location>
        <begin position="9"/>
        <end position="97"/>
    </location>
</feature>
<dbReference type="RefSeq" id="WP_345496362.1">
    <property type="nucleotide sequence ID" value="NZ_BAABJM010000002.1"/>
</dbReference>
<dbReference type="InterPro" id="IPR050707">
    <property type="entry name" value="HTH_MetabolicPath_Reg"/>
</dbReference>
<dbReference type="Gene3D" id="1.10.10.10">
    <property type="entry name" value="Winged helix-like DNA-binding domain superfamily/Winged helix DNA-binding domain"/>
    <property type="match status" value="1"/>
</dbReference>
<dbReference type="InterPro" id="IPR036388">
    <property type="entry name" value="WH-like_DNA-bd_sf"/>
</dbReference>
<dbReference type="InterPro" id="IPR029016">
    <property type="entry name" value="GAF-like_dom_sf"/>
</dbReference>
<keyword evidence="2" id="KW-0238">DNA-binding</keyword>
<dbReference type="SUPFAM" id="SSF55781">
    <property type="entry name" value="GAF domain-like"/>
    <property type="match status" value="1"/>
</dbReference>
<accession>A0ABP9KHP2</accession>
<evidence type="ECO:0000256" key="3">
    <source>
        <dbReference type="ARBA" id="ARBA00023163"/>
    </source>
</evidence>
<keyword evidence="3" id="KW-0804">Transcription</keyword>
<dbReference type="SUPFAM" id="SSF46785">
    <property type="entry name" value="Winged helix' DNA-binding domain"/>
    <property type="match status" value="1"/>
</dbReference>
<name>A0ABP9KHP2_9NOCA</name>
<keyword evidence="6" id="KW-1185">Reference proteome</keyword>
<keyword evidence="1" id="KW-0805">Transcription regulation</keyword>
<dbReference type="InterPro" id="IPR014757">
    <property type="entry name" value="Tscrpt_reg_IclR_C"/>
</dbReference>
<dbReference type="PANTHER" id="PTHR30136">
    <property type="entry name" value="HELIX-TURN-HELIX TRANSCRIPTIONAL REGULATOR, ICLR FAMILY"/>
    <property type="match status" value="1"/>
</dbReference>
<dbReference type="Proteomes" id="UP001500603">
    <property type="component" value="Unassembled WGS sequence"/>
</dbReference>
<protein>
    <submittedName>
        <fullName evidence="5">IclR family transcriptional regulator</fullName>
    </submittedName>
</protein>
<gene>
    <name evidence="5" type="ORF">GCM10023318_34070</name>
</gene>
<dbReference type="Pfam" id="PF01614">
    <property type="entry name" value="IclR_C"/>
    <property type="match status" value="1"/>
</dbReference>
<reference evidence="6" key="1">
    <citation type="journal article" date="2019" name="Int. J. Syst. Evol. Microbiol.">
        <title>The Global Catalogue of Microorganisms (GCM) 10K type strain sequencing project: providing services to taxonomists for standard genome sequencing and annotation.</title>
        <authorList>
            <consortium name="The Broad Institute Genomics Platform"/>
            <consortium name="The Broad Institute Genome Sequencing Center for Infectious Disease"/>
            <person name="Wu L."/>
            <person name="Ma J."/>
        </authorList>
    </citation>
    <scope>NUCLEOTIDE SEQUENCE [LARGE SCALE GENOMIC DNA]</scope>
    <source>
        <strain evidence="6">JCM 18298</strain>
    </source>
</reference>
<dbReference type="EMBL" id="BAABJM010000002">
    <property type="protein sequence ID" value="GAA5056538.1"/>
    <property type="molecule type" value="Genomic_DNA"/>
</dbReference>
<evidence type="ECO:0000313" key="5">
    <source>
        <dbReference type="EMBL" id="GAA5056538.1"/>
    </source>
</evidence>
<comment type="caution">
    <text evidence="5">The sequence shown here is derived from an EMBL/GenBank/DDBJ whole genome shotgun (WGS) entry which is preliminary data.</text>
</comment>
<dbReference type="SMART" id="SM00346">
    <property type="entry name" value="HTH_ICLR"/>
    <property type="match status" value="1"/>
</dbReference>
<evidence type="ECO:0000259" key="4">
    <source>
        <dbReference type="SMART" id="SM00346"/>
    </source>
</evidence>
<dbReference type="InterPro" id="IPR036390">
    <property type="entry name" value="WH_DNA-bd_sf"/>
</dbReference>
<evidence type="ECO:0000256" key="2">
    <source>
        <dbReference type="ARBA" id="ARBA00023125"/>
    </source>
</evidence>
<dbReference type="Gene3D" id="3.30.450.40">
    <property type="match status" value="1"/>
</dbReference>
<dbReference type="PANTHER" id="PTHR30136:SF24">
    <property type="entry name" value="HTH-TYPE TRANSCRIPTIONAL REPRESSOR ALLR"/>
    <property type="match status" value="1"/>
</dbReference>
<organism evidence="5 6">
    <name type="scientific">Nocardia callitridis</name>
    <dbReference type="NCBI Taxonomy" id="648753"/>
    <lineage>
        <taxon>Bacteria</taxon>
        <taxon>Bacillati</taxon>
        <taxon>Actinomycetota</taxon>
        <taxon>Actinomycetes</taxon>
        <taxon>Mycobacteriales</taxon>
        <taxon>Nocardiaceae</taxon>
        <taxon>Nocardia</taxon>
    </lineage>
</organism>
<dbReference type="InterPro" id="IPR005471">
    <property type="entry name" value="Tscrpt_reg_IclR_N"/>
</dbReference>
<evidence type="ECO:0000256" key="1">
    <source>
        <dbReference type="ARBA" id="ARBA00023015"/>
    </source>
</evidence>
<dbReference type="Pfam" id="PF09339">
    <property type="entry name" value="HTH_IclR"/>
    <property type="match status" value="1"/>
</dbReference>
<proteinExistence type="predicted"/>
<sequence length="256" mass="27215">MQTPELDPRSVLGRVMGILDAFNPDDGAVGLSELARRTGLPKATVHRMCRDLVAARMLAATAGGYRLGRGLFELGMRAAPERTLLEVAVPFLQDLYRRADETVHLGVPDGDEVVYISKIGGHRQARAPSRIGGRMPLYCTAIGKALLAHSTPTAIDRVLAGSLTRRTPRTITGPGLLRHQLDNVLEQGVAYEYEESAMGIVCVAAAILDTDETPLAAISLTGPPTRFRPDAHAVSVRAAAAGIASILARRNGSPAP</sequence>